<reference evidence="2 4" key="1">
    <citation type="submission" date="2017-09" db="EMBL/GenBank/DDBJ databases">
        <title>FDA dAtabase for Regulatory Grade micrObial Sequences (FDA-ARGOS): Supporting development and validation of Infectious Disease Dx tests.</title>
        <authorList>
            <person name="Minogue T."/>
            <person name="Wolcott M."/>
            <person name="Wasieloski L."/>
            <person name="Aguilar W."/>
            <person name="Moore D."/>
            <person name="Tallon L."/>
            <person name="Sadzewicz L."/>
            <person name="Ott S."/>
            <person name="Zhao X."/>
            <person name="Nagaraj S."/>
            <person name="Vavikolanu K."/>
            <person name="Aluvathingal J."/>
            <person name="Nadendla S."/>
            <person name="Sichtig H."/>
        </authorList>
    </citation>
    <scope>NUCLEOTIDE SEQUENCE [LARGE SCALE GENOMIC DNA]</scope>
    <source>
        <strain evidence="2 4">FDAARGOS_392</strain>
        <plasmid evidence="4">Plasmid unnamed</plasmid>
        <plasmid evidence="2">unnamed</plasmid>
    </source>
</reference>
<feature type="signal peptide" evidence="1">
    <location>
        <begin position="1"/>
        <end position="29"/>
    </location>
</feature>
<name>A0A291E5Q2_9ENTR</name>
<proteinExistence type="predicted"/>
<dbReference type="EMBL" id="UAVU01000009">
    <property type="protein sequence ID" value="SQC91969.1"/>
    <property type="molecule type" value="Genomic_DNA"/>
</dbReference>
<feature type="chain" id="PRO_5036314951" evidence="1">
    <location>
        <begin position="30"/>
        <end position="712"/>
    </location>
</feature>
<reference evidence="3 5" key="2">
    <citation type="submission" date="2018-06" db="EMBL/GenBank/DDBJ databases">
        <authorList>
            <consortium name="Pathogen Informatics"/>
            <person name="Doyle S."/>
        </authorList>
    </citation>
    <scope>NUCLEOTIDE SEQUENCE [LARGE SCALE GENOMIC DNA]</scope>
    <source>
        <strain evidence="3 5">NCTC12120</strain>
    </source>
</reference>
<dbReference type="Proteomes" id="UP000251197">
    <property type="component" value="Unassembled WGS sequence"/>
</dbReference>
<keyword evidence="1" id="KW-0732">Signal</keyword>
<evidence type="ECO:0000256" key="1">
    <source>
        <dbReference type="SAM" id="SignalP"/>
    </source>
</evidence>
<gene>
    <name evidence="2" type="ORF">CO704_25110</name>
    <name evidence="3" type="ORF">NCTC12120_05151</name>
</gene>
<evidence type="ECO:0000313" key="4">
    <source>
        <dbReference type="Proteomes" id="UP000217979"/>
    </source>
</evidence>
<dbReference type="AlphaFoldDB" id="A0A291E5Q2"/>
<geneLocation type="plasmid" evidence="2">
    <name>unnamed</name>
</geneLocation>
<evidence type="ECO:0000313" key="3">
    <source>
        <dbReference type="EMBL" id="SQC91969.1"/>
    </source>
</evidence>
<keyword evidence="2" id="KW-0614">Plasmid</keyword>
<dbReference type="Proteomes" id="UP000217979">
    <property type="component" value="Plasmid unnamed"/>
</dbReference>
<organism evidence="2 4">
    <name type="scientific">Cedecea neteri</name>
    <dbReference type="NCBI Taxonomy" id="158822"/>
    <lineage>
        <taxon>Bacteria</taxon>
        <taxon>Pseudomonadati</taxon>
        <taxon>Pseudomonadota</taxon>
        <taxon>Gammaproteobacteria</taxon>
        <taxon>Enterobacterales</taxon>
        <taxon>Enterobacteriaceae</taxon>
        <taxon>Cedecea</taxon>
    </lineage>
</organism>
<dbReference type="EMBL" id="CP023526">
    <property type="protein sequence ID" value="ATF95377.1"/>
    <property type="molecule type" value="Genomic_DNA"/>
</dbReference>
<protein>
    <submittedName>
        <fullName evidence="2">Uncharacterized protein</fullName>
    </submittedName>
</protein>
<evidence type="ECO:0000313" key="5">
    <source>
        <dbReference type="Proteomes" id="UP000251197"/>
    </source>
</evidence>
<evidence type="ECO:0000313" key="2">
    <source>
        <dbReference type="EMBL" id="ATF95377.1"/>
    </source>
</evidence>
<accession>A0A291E5Q2</accession>
<sequence length="712" mass="78194">MHFFYKLSPSLVTSGIVLAGSMLATSAYADGAAVATKLNDQWLSSADKCTNSSGDLVSALACSGVLVKPLPNTNAENAMAAGSALYLRKDLKHPGDITGIILPGNHALNADEKGLSAACVRPLLVDNHVVRDAFGCGKETTTPKNNDDTDVSTCNQQGYPEAIGWKWNGECSLSVLIYQEFSRAMKLNQDNSINKASLPMQVWYRHWPDTMAKAMPQALVYTAGKEEELKARQRDRARLYSDGSDVPILKYTPENASPFSYSVTDDEIPTEKSVQEKLNKLFEDKHSVRFTVIAPSYTANNKVLSFLATGTDGTIPKGPVSYPYSYDSLAFDKNNHVFTSMGMAFRNMSSNAPMYGFILDTDGKPAASVYGPKDSDFARRSAIALAQAYNTRTDSMLPVAGMNAQNTGNSSSQVIQTGVSPFEVIRVGGEADIKKDPTSLYSQVQEVTSRYNDTRASCKDNSPAWQCSGLIARATGAGHPFTQTEDVVKNRGVASYFFLRADTLTNNSYANQQGIILKVPDSASIDSSAGKQLLAVLKDRVKCIYPHDAQTDHNFGIVNDFQCHKNNTRPGDITSDYKDYSDCSSELGLLADTKDIDQWTDKWHAKKYTWSYNQCAFSTQHAVQFYAAIWLTGEHVGDYTWNEMILAPSSHADDIPDLDAAWYSYGNPGAQKDAKTIAQKYHDDLHRSKIPTIAWDYQHSAILFDLNAQTQP</sequence>